<proteinExistence type="predicted"/>
<sequence>MFFSLFEPNCPCFH</sequence>
<evidence type="ECO:0000313" key="1">
    <source>
        <dbReference type="EMBL" id="WMV49947.1"/>
    </source>
</evidence>
<name>A0AAF0UPG6_SOLVR</name>
<keyword evidence="2" id="KW-1185">Reference proteome</keyword>
<dbReference type="Proteomes" id="UP001234989">
    <property type="component" value="Chromosome 10"/>
</dbReference>
<evidence type="ECO:0000313" key="2">
    <source>
        <dbReference type="Proteomes" id="UP001234989"/>
    </source>
</evidence>
<dbReference type="EMBL" id="CP133621">
    <property type="protein sequence ID" value="WMV49947.1"/>
    <property type="molecule type" value="Genomic_DNA"/>
</dbReference>
<protein>
    <submittedName>
        <fullName evidence="1">Uncharacterized protein</fullName>
    </submittedName>
</protein>
<gene>
    <name evidence="1" type="ORF">MTR67_043332</name>
</gene>
<organism evidence="1 2">
    <name type="scientific">Solanum verrucosum</name>
    <dbReference type="NCBI Taxonomy" id="315347"/>
    <lineage>
        <taxon>Eukaryota</taxon>
        <taxon>Viridiplantae</taxon>
        <taxon>Streptophyta</taxon>
        <taxon>Embryophyta</taxon>
        <taxon>Tracheophyta</taxon>
        <taxon>Spermatophyta</taxon>
        <taxon>Magnoliopsida</taxon>
        <taxon>eudicotyledons</taxon>
        <taxon>Gunneridae</taxon>
        <taxon>Pentapetalae</taxon>
        <taxon>asterids</taxon>
        <taxon>lamiids</taxon>
        <taxon>Solanales</taxon>
        <taxon>Solanaceae</taxon>
        <taxon>Solanoideae</taxon>
        <taxon>Solaneae</taxon>
        <taxon>Solanum</taxon>
    </lineage>
</organism>
<reference evidence="1" key="1">
    <citation type="submission" date="2023-08" db="EMBL/GenBank/DDBJ databases">
        <title>A de novo genome assembly of Solanum verrucosum Schlechtendal, a Mexican diploid species geographically isolated from the other diploid A-genome species in potato relatives.</title>
        <authorList>
            <person name="Hosaka K."/>
        </authorList>
    </citation>
    <scope>NUCLEOTIDE SEQUENCE</scope>
    <source>
        <tissue evidence="1">Young leaves</tissue>
    </source>
</reference>
<accession>A0AAF0UPG6</accession>